<keyword evidence="5" id="KW-1185">Reference proteome</keyword>
<evidence type="ECO:0000313" key="5">
    <source>
        <dbReference type="Proteomes" id="UP000826661"/>
    </source>
</evidence>
<proteinExistence type="predicted"/>
<dbReference type="PROSITE" id="PS50048">
    <property type="entry name" value="ZN2_CY6_FUNGAL_2"/>
    <property type="match status" value="1"/>
</dbReference>
<dbReference type="PANTHER" id="PTHR47784:SF5">
    <property type="entry name" value="STEROL UPTAKE CONTROL PROTEIN 2"/>
    <property type="match status" value="1"/>
</dbReference>
<evidence type="ECO:0000259" key="3">
    <source>
        <dbReference type="PROSITE" id="PS50048"/>
    </source>
</evidence>
<dbReference type="InterPro" id="IPR001138">
    <property type="entry name" value="Zn2Cys6_DnaBD"/>
</dbReference>
<organism evidence="4 5">
    <name type="scientific">Trichoderma simmonsii</name>
    <dbReference type="NCBI Taxonomy" id="1491479"/>
    <lineage>
        <taxon>Eukaryota</taxon>
        <taxon>Fungi</taxon>
        <taxon>Dikarya</taxon>
        <taxon>Ascomycota</taxon>
        <taxon>Pezizomycotina</taxon>
        <taxon>Sordariomycetes</taxon>
        <taxon>Hypocreomycetidae</taxon>
        <taxon>Hypocreales</taxon>
        <taxon>Hypocreaceae</taxon>
        <taxon>Trichoderma</taxon>
    </lineage>
</organism>
<sequence>MSSSESQRARQRRHHTRSRNGCRECKQRHIRCDETKPYCTNCLVHGRDCHYDAAGVNIRRGGTVSGADIMKADLFNVLPIPMPFESMQLLHHATHFRLLTTTVVAKNPNSSIGGLVMHNAATFRSFLLIAGIHHVWSGGSLQAIEETMLHHKLEAIRVVNGMIGDPVLCHSDACITSMVSLAMVEAALGDTKTAEAHLKALAGLFDERRLDRDKYRLFGLVERLILLAASLVAASKDKKENEPHSFVVEPRQDSERRYYYTRPTRPVFSAVPFLSIHLSPFYHSTPPDIEACNSDAECEIIATTLRRLSSPPQRQDPEGSDNEHASSPSPKEHAWETLREDAEAYVGSLLFKPPPLAQNDRRGSGDYSQDPTSSSRSPSQHGADESDDAESHFINLSEQPFVNLPAVIFPSTSRAWACAAYLYLHLIVDRIPQRRRNLGATMNMDMHLQRWLIDTLHQDLNHTQEAMRIGAHSSELWLWKAILGAYALEKSRKEGFSNEGESDDDEDEVLARFADRMAFDRRSEVSEGSSPSSSTGGQVSLRRSFVRRMKTWSSVTRVRSWEDARTALHRIAWPESFGDDRVLAKLWEECIDLEDL</sequence>
<dbReference type="GO" id="GO:0001228">
    <property type="term" value="F:DNA-binding transcription activator activity, RNA polymerase II-specific"/>
    <property type="evidence" value="ECO:0007669"/>
    <property type="project" value="TreeGrafter"/>
</dbReference>
<dbReference type="InterPro" id="IPR036864">
    <property type="entry name" value="Zn2-C6_fun-type_DNA-bd_sf"/>
</dbReference>
<protein>
    <recommendedName>
        <fullName evidence="3">Zn(2)-C6 fungal-type domain-containing protein</fullName>
    </recommendedName>
</protein>
<feature type="compositionally biased region" description="Low complexity" evidence="2">
    <location>
        <begin position="368"/>
        <end position="380"/>
    </location>
</feature>
<feature type="domain" description="Zn(2)-C6 fungal-type" evidence="3">
    <location>
        <begin position="21"/>
        <end position="51"/>
    </location>
</feature>
<dbReference type="Gene3D" id="4.10.240.10">
    <property type="entry name" value="Zn(2)-C6 fungal-type DNA-binding domain"/>
    <property type="match status" value="1"/>
</dbReference>
<dbReference type="Proteomes" id="UP000826661">
    <property type="component" value="Chromosome II"/>
</dbReference>
<dbReference type="EMBL" id="CP075865">
    <property type="protein sequence ID" value="QYS97822.1"/>
    <property type="molecule type" value="Genomic_DNA"/>
</dbReference>
<dbReference type="PROSITE" id="PS00463">
    <property type="entry name" value="ZN2_CY6_FUNGAL_1"/>
    <property type="match status" value="1"/>
</dbReference>
<feature type="compositionally biased region" description="Basic residues" evidence="2">
    <location>
        <begin position="9"/>
        <end position="20"/>
    </location>
</feature>
<feature type="region of interest" description="Disordered" evidence="2">
    <location>
        <begin position="353"/>
        <end position="389"/>
    </location>
</feature>
<keyword evidence="1" id="KW-0539">Nucleus</keyword>
<dbReference type="SMART" id="SM00066">
    <property type="entry name" value="GAL4"/>
    <property type="match status" value="1"/>
</dbReference>
<evidence type="ECO:0000313" key="4">
    <source>
        <dbReference type="EMBL" id="QYS97822.1"/>
    </source>
</evidence>
<dbReference type="SUPFAM" id="SSF57701">
    <property type="entry name" value="Zn2/Cys6 DNA-binding domain"/>
    <property type="match status" value="1"/>
</dbReference>
<dbReference type="CDD" id="cd00067">
    <property type="entry name" value="GAL4"/>
    <property type="match status" value="1"/>
</dbReference>
<evidence type="ECO:0000256" key="2">
    <source>
        <dbReference type="SAM" id="MobiDB-lite"/>
    </source>
</evidence>
<reference evidence="4 5" key="1">
    <citation type="journal article" date="2021" name="BMC Genomics">
        <title>Telomere-to-telomere genome assembly of asparaginase-producing Trichoderma simmonsii.</title>
        <authorList>
            <person name="Chung D."/>
            <person name="Kwon Y.M."/>
            <person name="Yang Y."/>
        </authorList>
    </citation>
    <scope>NUCLEOTIDE SEQUENCE [LARGE SCALE GENOMIC DNA]</scope>
    <source>
        <strain evidence="4 5">GH-Sj1</strain>
    </source>
</reference>
<evidence type="ECO:0000256" key="1">
    <source>
        <dbReference type="ARBA" id="ARBA00023242"/>
    </source>
</evidence>
<dbReference type="PANTHER" id="PTHR47784">
    <property type="entry name" value="STEROL UPTAKE CONTROL PROTEIN 2"/>
    <property type="match status" value="1"/>
</dbReference>
<gene>
    <name evidence="4" type="ORF">H0G86_005033</name>
</gene>
<feature type="compositionally biased region" description="Basic and acidic residues" evidence="2">
    <location>
        <begin position="315"/>
        <end position="335"/>
    </location>
</feature>
<accession>A0A8G0L8Q4</accession>
<dbReference type="AlphaFoldDB" id="A0A8G0L8Q4"/>
<feature type="region of interest" description="Disordered" evidence="2">
    <location>
        <begin position="305"/>
        <end position="335"/>
    </location>
</feature>
<feature type="region of interest" description="Disordered" evidence="2">
    <location>
        <begin position="1"/>
        <end position="20"/>
    </location>
</feature>
<dbReference type="InterPro" id="IPR053157">
    <property type="entry name" value="Sterol_Uptake_Regulator"/>
</dbReference>
<name>A0A8G0L8Q4_9HYPO</name>
<dbReference type="Pfam" id="PF00172">
    <property type="entry name" value="Zn_clus"/>
    <property type="match status" value="1"/>
</dbReference>
<dbReference type="GO" id="GO:0008270">
    <property type="term" value="F:zinc ion binding"/>
    <property type="evidence" value="ECO:0007669"/>
    <property type="project" value="InterPro"/>
</dbReference>